<gene>
    <name evidence="1" type="ORF">ACFFJP_12345</name>
</gene>
<dbReference type="InterPro" id="IPR011463">
    <property type="entry name" value="DUF1569"/>
</dbReference>
<dbReference type="RefSeq" id="WP_377244283.1">
    <property type="nucleotide sequence ID" value="NZ_JBHLXP010000003.1"/>
</dbReference>
<name>A0ABV6BE54_9GAMM</name>
<evidence type="ECO:0000313" key="2">
    <source>
        <dbReference type="Proteomes" id="UP001589813"/>
    </source>
</evidence>
<protein>
    <submittedName>
        <fullName evidence="1">DUF1569 domain-containing protein</fullName>
    </submittedName>
</protein>
<dbReference type="EMBL" id="JBHLXP010000003">
    <property type="protein sequence ID" value="MFC0049077.1"/>
    <property type="molecule type" value="Genomic_DNA"/>
</dbReference>
<dbReference type="Pfam" id="PF07606">
    <property type="entry name" value="DUF1569"/>
    <property type="match status" value="1"/>
</dbReference>
<comment type="caution">
    <text evidence="1">The sequence shown here is derived from an EMBL/GenBank/DDBJ whole genome shotgun (WGS) entry which is preliminary data.</text>
</comment>
<proteinExistence type="predicted"/>
<evidence type="ECO:0000313" key="1">
    <source>
        <dbReference type="EMBL" id="MFC0049077.1"/>
    </source>
</evidence>
<sequence>MNRRKFLLVSAAIAGAGITGIYGAGSGFVADLAALQQELKQMTGKTLRSSGSWNVSQIFQHLAQSVRGSYQGYPQQRSWWFQHSIGPLALQGFKAAGAMRHPLDEAIPGMPDLDATLDPQVALAALLQALDEFAAATTLAPHFAYGTLNHADFQAAHQLHIRQHLSQITVV</sequence>
<dbReference type="InterPro" id="IPR034660">
    <property type="entry name" value="DinB/YfiT-like"/>
</dbReference>
<dbReference type="Proteomes" id="UP001589813">
    <property type="component" value="Unassembled WGS sequence"/>
</dbReference>
<organism evidence="1 2">
    <name type="scientific">Rheinheimera tilapiae</name>
    <dbReference type="NCBI Taxonomy" id="875043"/>
    <lineage>
        <taxon>Bacteria</taxon>
        <taxon>Pseudomonadati</taxon>
        <taxon>Pseudomonadota</taxon>
        <taxon>Gammaproteobacteria</taxon>
        <taxon>Chromatiales</taxon>
        <taxon>Chromatiaceae</taxon>
        <taxon>Rheinheimera</taxon>
    </lineage>
</organism>
<accession>A0ABV6BE54</accession>
<dbReference type="Gene3D" id="1.20.120.450">
    <property type="entry name" value="dinb family like domain"/>
    <property type="match status" value="1"/>
</dbReference>
<reference evidence="1 2" key="1">
    <citation type="submission" date="2024-09" db="EMBL/GenBank/DDBJ databases">
        <authorList>
            <person name="Sun Q."/>
            <person name="Mori K."/>
        </authorList>
    </citation>
    <scope>NUCLEOTIDE SEQUENCE [LARGE SCALE GENOMIC DNA]</scope>
    <source>
        <strain evidence="1 2">KCTC 23315</strain>
    </source>
</reference>
<keyword evidence="2" id="KW-1185">Reference proteome</keyword>